<keyword evidence="4" id="KW-1185">Reference proteome</keyword>
<dbReference type="Proteomes" id="UP000596960">
    <property type="component" value="Unassembled WGS sequence"/>
</dbReference>
<evidence type="ECO:0000313" key="3">
    <source>
        <dbReference type="Proteomes" id="UP000236395"/>
    </source>
</evidence>
<evidence type="ECO:0000313" key="1">
    <source>
        <dbReference type="EMBL" id="MBE2129717.1"/>
    </source>
</evidence>
<dbReference type="Proteomes" id="UP000236395">
    <property type="component" value="Unassembled WGS sequence"/>
</dbReference>
<gene>
    <name evidence="2" type="ORF">CD116_00625</name>
    <name evidence="1" type="ORF">ILQ21_11740</name>
</gene>
<dbReference type="EMBL" id="JADAMT010000020">
    <property type="protein sequence ID" value="MBE2129717.1"/>
    <property type="molecule type" value="Genomic_DNA"/>
</dbReference>
<comment type="caution">
    <text evidence="2">The sequence shown here is derived from an EMBL/GenBank/DDBJ whole genome shotgun (WGS) entry which is preliminary data.</text>
</comment>
<evidence type="ECO:0000313" key="2">
    <source>
        <dbReference type="EMBL" id="PNZ51715.1"/>
    </source>
</evidence>
<dbReference type="GeneID" id="98345133"/>
<dbReference type="RefSeq" id="WP_047551341.1">
    <property type="nucleotide sequence ID" value="NZ_CBCSFW010000006.1"/>
</dbReference>
<evidence type="ECO:0000313" key="4">
    <source>
        <dbReference type="Proteomes" id="UP000596960"/>
    </source>
</evidence>
<sequence>MLVFENKEQIEKFTLITIHGLFYQLKHDLISIENAEHIIFTPYIMDQLSSLNVNSEIIDLIHKGTELEDLEAFDLSVKEAVSEFLDSTEKLLKKYEGIEFNEKVLKDWNLERSN</sequence>
<organism evidence="2 3">
    <name type="scientific">Staphylococcus schweitzeri</name>
    <dbReference type="NCBI Taxonomy" id="1654388"/>
    <lineage>
        <taxon>Bacteria</taxon>
        <taxon>Bacillati</taxon>
        <taxon>Bacillota</taxon>
        <taxon>Bacilli</taxon>
        <taxon>Bacillales</taxon>
        <taxon>Staphylococcaceae</taxon>
        <taxon>Staphylococcus</taxon>
    </lineage>
</organism>
<name>A0A2K4ANS2_9STAP</name>
<reference evidence="2 3" key="1">
    <citation type="submission" date="2017-08" db="EMBL/GenBank/DDBJ databases">
        <title>Draft genome sequences of 64 type strains of genus Staph aureus.</title>
        <authorList>
            <person name="Cole K."/>
            <person name="Golubchik T."/>
            <person name="Russell J."/>
            <person name="Foster D."/>
            <person name="Llewelyn M."/>
            <person name="Wilson D."/>
            <person name="Crook D."/>
            <person name="Paul J."/>
        </authorList>
    </citation>
    <scope>NUCLEOTIDE SEQUENCE [LARGE SCALE GENOMIC DNA]</scope>
    <source>
        <strain evidence="2 3">DSM 28300</strain>
    </source>
</reference>
<protein>
    <submittedName>
        <fullName evidence="2">DUF3969 domain-containing protein</fullName>
    </submittedName>
    <submittedName>
        <fullName evidence="1">DUF3969 family protein</fullName>
    </submittedName>
</protein>
<dbReference type="EMBL" id="PPQS01000002">
    <property type="protein sequence ID" value="PNZ51715.1"/>
    <property type="molecule type" value="Genomic_DNA"/>
</dbReference>
<dbReference type="InterPro" id="IPR025083">
    <property type="entry name" value="DUF3969"/>
</dbReference>
<dbReference type="AlphaFoldDB" id="A0A2K4ANS2"/>
<proteinExistence type="predicted"/>
<reference evidence="1 4" key="2">
    <citation type="submission" date="2020-10" db="EMBL/GenBank/DDBJ databases">
        <title>Phenotypic and genomic profiling of Staphylococcus argenteus in Canada and the United States and recommendations for clinical result reporting.</title>
        <authorList>
            <person name="Eshaghi A."/>
            <person name="Bommersbach C."/>
            <person name="Zitterman S."/>
            <person name="Burnham C.-A.D."/>
            <person name="Patel R."/>
            <person name="Schuetz A.N."/>
            <person name="Patel S.N."/>
            <person name="Kus J.V."/>
        </authorList>
    </citation>
    <scope>NUCLEOTIDE SEQUENCE [LARGE SCALE GENOMIC DNA]</scope>
    <source>
        <strain evidence="1 4">DSM 28300</strain>
    </source>
</reference>
<accession>A0A2K4ANS2</accession>
<dbReference type="Pfam" id="PF13108">
    <property type="entry name" value="DUF3969"/>
    <property type="match status" value="1"/>
</dbReference>